<evidence type="ECO:0000313" key="1">
    <source>
        <dbReference type="EMBL" id="MDG0858681.1"/>
    </source>
</evidence>
<evidence type="ECO:0008006" key="3">
    <source>
        <dbReference type="Google" id="ProtNLM"/>
    </source>
</evidence>
<gene>
    <name evidence="1" type="ORF">M4L21_05000</name>
</gene>
<dbReference type="Proteomes" id="UP001152302">
    <property type="component" value="Unassembled WGS sequence"/>
</dbReference>
<dbReference type="AlphaFoldDB" id="A0A9X4L8X4"/>
<organism evidence="1 2">
    <name type="scientific">Staphylococcus equorum</name>
    <dbReference type="NCBI Taxonomy" id="246432"/>
    <lineage>
        <taxon>Bacteria</taxon>
        <taxon>Bacillati</taxon>
        <taxon>Bacillota</taxon>
        <taxon>Bacilli</taxon>
        <taxon>Bacillales</taxon>
        <taxon>Staphylococcaceae</taxon>
        <taxon>Staphylococcus</taxon>
    </lineage>
</organism>
<reference evidence="1" key="1">
    <citation type="submission" date="2022-05" db="EMBL/GenBank/DDBJ databases">
        <title>Comparative genomics of Staphylococcus equorum isolates.</title>
        <authorList>
            <person name="Luelf R.H."/>
        </authorList>
    </citation>
    <scope>NUCLEOTIDE SEQUENCE</scope>
    <source>
        <strain evidence="1">TMW 2.2343</strain>
    </source>
</reference>
<evidence type="ECO:0000313" key="2">
    <source>
        <dbReference type="Proteomes" id="UP001152302"/>
    </source>
</evidence>
<sequence>MGVKIEGLEAIEDDIRRLYSRPSMNKAEKKAIQAGGNFIRNKIATNLNRVKDTGELAVGTDLRNPNKVGSEMIGNIYWRGDHKSLAYINEQGHYLKNGSFYKPRGAGTVNTVLRYYNDQYFDIIKREMNKR</sequence>
<comment type="caution">
    <text evidence="1">The sequence shown here is derived from an EMBL/GenBank/DDBJ whole genome shotgun (WGS) entry which is preliminary data.</text>
</comment>
<dbReference type="RefSeq" id="WP_057511922.1">
    <property type="nucleotide sequence ID" value="NZ_JAMBPV010000005.1"/>
</dbReference>
<dbReference type="EMBL" id="JAMBPX010000003">
    <property type="protein sequence ID" value="MDG0858681.1"/>
    <property type="molecule type" value="Genomic_DNA"/>
</dbReference>
<protein>
    <recommendedName>
        <fullName evidence="3">HK97 gp10 family phage protein</fullName>
    </recommendedName>
</protein>
<name>A0A9X4L8X4_9STAP</name>
<accession>A0A9X4L8X4</accession>
<proteinExistence type="predicted"/>